<evidence type="ECO:0000256" key="13">
    <source>
        <dbReference type="PIRSR" id="PIRSR639383-3"/>
    </source>
</evidence>
<evidence type="ECO:0000256" key="11">
    <source>
        <dbReference type="PIRSR" id="PIRSR639383-1"/>
    </source>
</evidence>
<evidence type="ECO:0000256" key="4">
    <source>
        <dbReference type="ARBA" id="ARBA00022741"/>
    </source>
</evidence>
<dbReference type="InterPro" id="IPR003010">
    <property type="entry name" value="C-N_Hydrolase"/>
</dbReference>
<dbReference type="InterPro" id="IPR036526">
    <property type="entry name" value="C-N_Hydrolase_sf"/>
</dbReference>
<comment type="subunit">
    <text evidence="2">Homotetramer.</text>
</comment>
<evidence type="ECO:0000256" key="2">
    <source>
        <dbReference type="ARBA" id="ARBA00011881"/>
    </source>
</evidence>
<keyword evidence="6" id="KW-0511">Multifunctional enzyme</keyword>
<dbReference type="FunFam" id="3.30.428.10:FF:000011">
    <property type="entry name" value="Fragile histidine triad"/>
    <property type="match status" value="1"/>
</dbReference>
<feature type="binding site" evidence="12">
    <location>
        <position position="387"/>
    </location>
    <ligand>
        <name>substrate</name>
    </ligand>
</feature>
<name>A0A0M3I220_ASCLU</name>
<dbReference type="SUPFAM" id="SSF56317">
    <property type="entry name" value="Carbon-nitrogen hydrolase"/>
    <property type="match status" value="1"/>
</dbReference>
<keyword evidence="17" id="KW-1185">Reference proteome</keyword>
<comment type="catalytic activity">
    <reaction evidence="7">
        <text>P(1),P(3)-bis(5'-adenosyl) triphosphate + H2O = AMP + ADP + 2 H(+)</text>
        <dbReference type="Rhea" id="RHEA:13893"/>
        <dbReference type="ChEBI" id="CHEBI:15377"/>
        <dbReference type="ChEBI" id="CHEBI:15378"/>
        <dbReference type="ChEBI" id="CHEBI:58529"/>
        <dbReference type="ChEBI" id="CHEBI:456215"/>
        <dbReference type="ChEBI" id="CHEBI:456216"/>
        <dbReference type="EC" id="3.6.1.29"/>
    </reaction>
</comment>
<feature type="active site" description="Tele-AMP-histidine intermediate" evidence="11">
    <location>
        <position position="400"/>
    </location>
</feature>
<dbReference type="GO" id="GO:0006139">
    <property type="term" value="P:nucleobase-containing compound metabolic process"/>
    <property type="evidence" value="ECO:0007669"/>
    <property type="project" value="TreeGrafter"/>
</dbReference>
<dbReference type="PANTHER" id="PTHR23088:SF27">
    <property type="entry name" value="DEAMINATED GLUTATHIONE AMIDASE"/>
    <property type="match status" value="1"/>
</dbReference>
<dbReference type="EC" id="3.6.1.29" evidence="3"/>
<dbReference type="GO" id="GO:0047710">
    <property type="term" value="F:bis(5'-adenosyl)-triphosphatase activity"/>
    <property type="evidence" value="ECO:0007669"/>
    <property type="project" value="UniProtKB-EC"/>
</dbReference>
<evidence type="ECO:0000256" key="10">
    <source>
        <dbReference type="ARBA" id="ARBA00069577"/>
    </source>
</evidence>
<dbReference type="SUPFAM" id="SSF54197">
    <property type="entry name" value="HIT-like"/>
    <property type="match status" value="1"/>
</dbReference>
<dbReference type="FunFam" id="3.60.110.10:FF:000005">
    <property type="entry name" value="nitrilase homolog 1 isoform X1"/>
    <property type="match status" value="1"/>
</dbReference>
<keyword evidence="4" id="KW-0547">Nucleotide-binding</keyword>
<evidence type="ECO:0000256" key="5">
    <source>
        <dbReference type="ARBA" id="ARBA00022801"/>
    </source>
</evidence>
<evidence type="ECO:0000259" key="15">
    <source>
        <dbReference type="PROSITE" id="PS50263"/>
    </source>
</evidence>
<dbReference type="Proteomes" id="UP000036681">
    <property type="component" value="Unplaced"/>
</dbReference>
<evidence type="ECO:0000256" key="8">
    <source>
        <dbReference type="ARBA" id="ARBA00057461"/>
    </source>
</evidence>
<accession>A0A0M3I220</accession>
<dbReference type="InterPro" id="IPR011146">
    <property type="entry name" value="HIT-like"/>
</dbReference>
<evidence type="ECO:0000256" key="9">
    <source>
        <dbReference type="ARBA" id="ARBA00061127"/>
    </source>
</evidence>
<dbReference type="WBParaSite" id="ALUE_0001044701-mRNA-1">
    <property type="protein sequence ID" value="ALUE_0001044701-mRNA-1"/>
    <property type="gene ID" value="ALUE_0001044701"/>
</dbReference>
<comment type="similarity">
    <text evidence="9">In the N-terminal section; belongs to the UPF0012 family.</text>
</comment>
<reference evidence="18" key="1">
    <citation type="submission" date="2017-02" db="UniProtKB">
        <authorList>
            <consortium name="WormBaseParasite"/>
        </authorList>
    </citation>
    <scope>IDENTIFICATION</scope>
</reference>
<evidence type="ECO:0000256" key="1">
    <source>
        <dbReference type="ARBA" id="ARBA00001936"/>
    </source>
</evidence>
<proteinExistence type="inferred from homology"/>
<dbReference type="InterPro" id="IPR019808">
    <property type="entry name" value="Histidine_triad_CS"/>
</dbReference>
<keyword evidence="5" id="KW-0378">Hydrolase</keyword>
<dbReference type="GO" id="GO:0016811">
    <property type="term" value="F:hydrolase activity, acting on carbon-nitrogen (but not peptide) bonds, in linear amides"/>
    <property type="evidence" value="ECO:0007669"/>
    <property type="project" value="InterPro"/>
</dbReference>
<evidence type="ECO:0000256" key="7">
    <source>
        <dbReference type="ARBA" id="ARBA00047780"/>
    </source>
</evidence>
<evidence type="ECO:0000259" key="16">
    <source>
        <dbReference type="PROSITE" id="PS51084"/>
    </source>
</evidence>
<protein>
    <recommendedName>
        <fullName evidence="10">Nitrilase and fragile histidine triad fusion protein NitFhit</fullName>
        <ecNumber evidence="3">3.6.1.29</ecNumber>
    </recommendedName>
</protein>
<comment type="cofactor">
    <cofactor evidence="1">
        <name>Mn(2+)</name>
        <dbReference type="ChEBI" id="CHEBI:29035"/>
    </cofactor>
</comment>
<feature type="binding site" evidence="12">
    <location>
        <position position="331"/>
    </location>
    <ligand>
        <name>substrate</name>
    </ligand>
</feature>
<dbReference type="CDD" id="cd01275">
    <property type="entry name" value="FHIT"/>
    <property type="match status" value="1"/>
</dbReference>
<comment type="function">
    <text evidence="8">Cleaves A-5'-PPP-5'A to yield AMP and ADP.</text>
</comment>
<evidence type="ECO:0000256" key="12">
    <source>
        <dbReference type="PIRSR" id="PIRSR639383-2"/>
    </source>
</evidence>
<dbReference type="Pfam" id="PF00795">
    <property type="entry name" value="CN_hydrolase"/>
    <property type="match status" value="1"/>
</dbReference>
<evidence type="ECO:0000313" key="17">
    <source>
        <dbReference type="Proteomes" id="UP000036681"/>
    </source>
</evidence>
<dbReference type="AlphaFoldDB" id="A0A0M3I220"/>
<feature type="binding site" evidence="12">
    <location>
        <position position="402"/>
    </location>
    <ligand>
        <name>substrate</name>
    </ligand>
</feature>
<feature type="domain" description="HIT" evidence="16">
    <location>
        <begin position="306"/>
        <end position="413"/>
    </location>
</feature>
<evidence type="ECO:0000313" key="18">
    <source>
        <dbReference type="WBParaSite" id="ALUE_0001044701-mRNA-1"/>
    </source>
</evidence>
<evidence type="ECO:0000256" key="3">
    <source>
        <dbReference type="ARBA" id="ARBA00012377"/>
    </source>
</evidence>
<dbReference type="GO" id="GO:0000166">
    <property type="term" value="F:nucleotide binding"/>
    <property type="evidence" value="ECO:0007669"/>
    <property type="project" value="UniProtKB-KW"/>
</dbReference>
<dbReference type="PANTHER" id="PTHR23088">
    <property type="entry name" value="NITRILASE-RELATED"/>
    <property type="match status" value="1"/>
</dbReference>
<dbReference type="PROSITE" id="PS00892">
    <property type="entry name" value="HIT_1"/>
    <property type="match status" value="1"/>
</dbReference>
<dbReference type="Gene3D" id="3.30.428.10">
    <property type="entry name" value="HIT-like"/>
    <property type="match status" value="1"/>
</dbReference>
<evidence type="ECO:0000256" key="14">
    <source>
        <dbReference type="PROSITE-ProRule" id="PRU00464"/>
    </source>
</evidence>
<feature type="domain" description="CN hydrolase" evidence="15">
    <location>
        <begin position="22"/>
        <end position="271"/>
    </location>
</feature>
<dbReference type="PROSITE" id="PS50263">
    <property type="entry name" value="CN_HYDROLASE"/>
    <property type="match status" value="1"/>
</dbReference>
<organism evidence="17 18">
    <name type="scientific">Ascaris lumbricoides</name>
    <name type="common">Giant roundworm</name>
    <dbReference type="NCBI Taxonomy" id="6252"/>
    <lineage>
        <taxon>Eukaryota</taxon>
        <taxon>Metazoa</taxon>
        <taxon>Ecdysozoa</taxon>
        <taxon>Nematoda</taxon>
        <taxon>Chromadorea</taxon>
        <taxon>Rhabditida</taxon>
        <taxon>Spirurina</taxon>
        <taxon>Ascaridomorpha</taxon>
        <taxon>Ascaridoidea</taxon>
        <taxon>Ascarididae</taxon>
        <taxon>Ascaris</taxon>
    </lineage>
</organism>
<sequence length="453" mass="51705">MFSIGYNIVRRMASSQSSSIRSLIAVCQMTATHDPEENFQTAFSMMHRAKERDAKMVFFPECFDFVGRTREECISMAVDEDCEYINRYKQCAKELGLWLSLGGFHQKDPKGVYKPYNTHLIIDDKGVVRGKYQKLHLFDLDIHERVRVMESEFSTGGHELVKPIWTPFGVMAMSICYDLRFSELALWNRRKGAQILTYPSAFTVNTGQAHWETLLRTRAIETQCYVVAAAQTGKHNDKRFSYGHAMVVDPWGAVIAQCSETVGMCFAEISLEYLNKVRTTQPIFAHRRSDLYSIITNEKTPIGDEPFLFGEQSIESSVVFYRSEYSFAFVNRSPVLPGHVLVSSIRKAEKLTDLTDEETADLFVVSKKVQAMIESQYDTKSSTVCVQDGRDAGQTIPHVHVHIVPRHHGDFSGNPDRFYDELAENDYINAKRPIRDQKDMSEEASVYRKLLGS</sequence>
<dbReference type="InterPro" id="IPR039383">
    <property type="entry name" value="FHIT"/>
</dbReference>
<dbReference type="InterPro" id="IPR045254">
    <property type="entry name" value="Nit1/2_C-N_Hydrolase"/>
</dbReference>
<feature type="site" description="Important for induction of apoptosis" evidence="13">
    <location>
        <position position="419"/>
    </location>
</feature>
<evidence type="ECO:0000256" key="6">
    <source>
        <dbReference type="ARBA" id="ARBA00023268"/>
    </source>
</evidence>
<dbReference type="Gene3D" id="3.60.110.10">
    <property type="entry name" value="Carbon-nitrogen hydrolase"/>
    <property type="match status" value="1"/>
</dbReference>
<feature type="short sequence motif" description="Histidine triad motif" evidence="14">
    <location>
        <begin position="398"/>
        <end position="402"/>
    </location>
</feature>
<dbReference type="InterPro" id="IPR036265">
    <property type="entry name" value="HIT-like_sf"/>
</dbReference>
<dbReference type="PROSITE" id="PS51084">
    <property type="entry name" value="HIT_2"/>
    <property type="match status" value="1"/>
</dbReference>
<dbReference type="Pfam" id="PF01230">
    <property type="entry name" value="HIT"/>
    <property type="match status" value="1"/>
</dbReference>
<dbReference type="CDD" id="cd07572">
    <property type="entry name" value="nit"/>
    <property type="match status" value="1"/>
</dbReference>